<dbReference type="AlphaFoldDB" id="A0A6H9WLU5"/>
<dbReference type="SUPFAM" id="SSF52540">
    <property type="entry name" value="P-loop containing nucleoside triphosphate hydrolases"/>
    <property type="match status" value="1"/>
</dbReference>
<reference evidence="3 4" key="1">
    <citation type="submission" date="2019-09" db="EMBL/GenBank/DDBJ databases">
        <title>Phylogeny of genus Pseudoclavibacter and closely related genus.</title>
        <authorList>
            <person name="Li Y."/>
        </authorList>
    </citation>
    <scope>NUCLEOTIDE SEQUENCE [LARGE SCALE GENOMIC DNA]</scope>
    <source>
        <strain evidence="3 4">EGI 60007</strain>
    </source>
</reference>
<gene>
    <name evidence="3" type="ORF">F8O04_14250</name>
</gene>
<organism evidence="3 4">
    <name type="scientific">Pseudoclavibacter endophyticus</name>
    <dbReference type="NCBI Taxonomy" id="1778590"/>
    <lineage>
        <taxon>Bacteria</taxon>
        <taxon>Bacillati</taxon>
        <taxon>Actinomycetota</taxon>
        <taxon>Actinomycetes</taxon>
        <taxon>Micrococcales</taxon>
        <taxon>Microbacteriaceae</taxon>
        <taxon>Pseudoclavibacter</taxon>
    </lineage>
</organism>
<dbReference type="GO" id="GO:0019843">
    <property type="term" value="F:rRNA binding"/>
    <property type="evidence" value="ECO:0007669"/>
    <property type="project" value="TreeGrafter"/>
</dbReference>
<keyword evidence="1" id="KW-1133">Transmembrane helix</keyword>
<dbReference type="InterPro" id="IPR006073">
    <property type="entry name" value="GTP-bd"/>
</dbReference>
<dbReference type="PANTHER" id="PTHR42698">
    <property type="entry name" value="GTPASE ERA"/>
    <property type="match status" value="1"/>
</dbReference>
<accession>A0A6H9WLU5</accession>
<dbReference type="OrthoDB" id="974105at2"/>
<keyword evidence="1" id="KW-0812">Transmembrane</keyword>
<name>A0A6H9WLU5_9MICO</name>
<dbReference type="GO" id="GO:0005829">
    <property type="term" value="C:cytosol"/>
    <property type="evidence" value="ECO:0007669"/>
    <property type="project" value="TreeGrafter"/>
</dbReference>
<dbReference type="InterPro" id="IPR027417">
    <property type="entry name" value="P-loop_NTPase"/>
</dbReference>
<dbReference type="Gene3D" id="3.40.50.300">
    <property type="entry name" value="P-loop containing nucleotide triphosphate hydrolases"/>
    <property type="match status" value="1"/>
</dbReference>
<evidence type="ECO:0000313" key="4">
    <source>
        <dbReference type="Proteomes" id="UP000431744"/>
    </source>
</evidence>
<feature type="transmembrane region" description="Helical" evidence="1">
    <location>
        <begin position="422"/>
        <end position="447"/>
    </location>
</feature>
<dbReference type="EMBL" id="WBJY01000004">
    <property type="protein sequence ID" value="KAB1646882.1"/>
    <property type="molecule type" value="Genomic_DNA"/>
</dbReference>
<feature type="transmembrane region" description="Helical" evidence="1">
    <location>
        <begin position="467"/>
        <end position="498"/>
    </location>
</feature>
<dbReference type="GO" id="GO:0005525">
    <property type="term" value="F:GTP binding"/>
    <property type="evidence" value="ECO:0007669"/>
    <property type="project" value="InterPro"/>
</dbReference>
<comment type="caution">
    <text evidence="3">The sequence shown here is derived from an EMBL/GenBank/DDBJ whole genome shotgun (WGS) entry which is preliminary data.</text>
</comment>
<dbReference type="GO" id="GO:0000028">
    <property type="term" value="P:ribosomal small subunit assembly"/>
    <property type="evidence" value="ECO:0007669"/>
    <property type="project" value="TreeGrafter"/>
</dbReference>
<dbReference type="GO" id="GO:0043024">
    <property type="term" value="F:ribosomal small subunit binding"/>
    <property type="evidence" value="ECO:0007669"/>
    <property type="project" value="TreeGrafter"/>
</dbReference>
<evidence type="ECO:0000313" key="3">
    <source>
        <dbReference type="EMBL" id="KAB1646882.1"/>
    </source>
</evidence>
<proteinExistence type="predicted"/>
<evidence type="ECO:0000256" key="1">
    <source>
        <dbReference type="SAM" id="Phobius"/>
    </source>
</evidence>
<dbReference type="InterPro" id="IPR005662">
    <property type="entry name" value="GTPase_Era-like"/>
</dbReference>
<feature type="domain" description="G" evidence="2">
    <location>
        <begin position="52"/>
        <end position="165"/>
    </location>
</feature>
<dbReference type="Pfam" id="PF01926">
    <property type="entry name" value="MMR_HSR1"/>
    <property type="match status" value="1"/>
</dbReference>
<keyword evidence="1" id="KW-0472">Membrane</keyword>
<dbReference type="Proteomes" id="UP000431744">
    <property type="component" value="Unassembled WGS sequence"/>
</dbReference>
<sequence>MSHATLDERLAALREARELADGRLDDETLADIDRMLEAAGARRELSGDHTVVGFFGATGSGKSSLFNAVVGESLARTHVRRPTTSEPLAAVWNEEGVEPLLDWLRVADRRRPGAPFAGDPSLSLVLLDLPDFDSVEREHRAIAERLAGQVDVLVWVVDPQKYADAVLHADFVQRFSAHAAVTAVVLNQIDLLSSHDVPRVVDSLTGLLRRDGLGRVRVVTASATTGSGIDDVRALVGRFARQRAAQTARIEADLVSLAARLLPEFEAEPGDDAGLSSRVVKRRTASLVQELSAASGVDDVAAAVGRSYAKRTGQATGWPLTAWLLRLRADPLRRMHLLASAPAAVREGRDPDLHRTALPQLSAGQEARAARAVRAFGDDLASGLPDSWRAAVRRRANAAIETLPGELDRAIARTDLGARGSWWWPVIGVVQWIALLAALVGVGWYLAAWLLPLWGLPAPELTRVEGWPVAMLLIAAGILLGILLGLASQAIGAAIGAARRRRARRRLQREVTRVATTRVIEPIATEREHAGRVARLIARAGGR</sequence>
<evidence type="ECO:0000259" key="2">
    <source>
        <dbReference type="Pfam" id="PF01926"/>
    </source>
</evidence>
<keyword evidence="4" id="KW-1185">Reference proteome</keyword>
<dbReference type="RefSeq" id="WP_158030048.1">
    <property type="nucleotide sequence ID" value="NZ_BMHG01000002.1"/>
</dbReference>
<dbReference type="PANTHER" id="PTHR42698:SF1">
    <property type="entry name" value="GTPASE ERA, MITOCHONDRIAL"/>
    <property type="match status" value="1"/>
</dbReference>
<protein>
    <submittedName>
        <fullName evidence="3">ABC transporter</fullName>
    </submittedName>
</protein>